<proteinExistence type="predicted"/>
<name>A0A9X2GYR8_9MICO</name>
<accession>A0A9X2GYR8</accession>
<protein>
    <submittedName>
        <fullName evidence="1">RimJ/RimL family protein N-acetyltransferase</fullName>
    </submittedName>
</protein>
<dbReference type="Proteomes" id="UP001139722">
    <property type="component" value="Unassembled WGS sequence"/>
</dbReference>
<evidence type="ECO:0000313" key="2">
    <source>
        <dbReference type="Proteomes" id="UP001139722"/>
    </source>
</evidence>
<dbReference type="OrthoDB" id="9801656at2"/>
<comment type="caution">
    <text evidence="1">The sequence shown here is derived from an EMBL/GenBank/DDBJ whole genome shotgun (WGS) entry which is preliminary data.</text>
</comment>
<dbReference type="EMBL" id="JAMZDY010000001">
    <property type="protein sequence ID" value="MCP2371550.1"/>
    <property type="molecule type" value="Genomic_DNA"/>
</dbReference>
<dbReference type="AlphaFoldDB" id="A0A9X2GYR8"/>
<dbReference type="RefSeq" id="WP_156999628.1">
    <property type="nucleotide sequence ID" value="NZ_BAAANU010000014.1"/>
</dbReference>
<keyword evidence="2" id="KW-1185">Reference proteome</keyword>
<evidence type="ECO:0000313" key="1">
    <source>
        <dbReference type="EMBL" id="MCP2371550.1"/>
    </source>
</evidence>
<dbReference type="SUPFAM" id="SSF55729">
    <property type="entry name" value="Acyl-CoA N-acyltransferases (Nat)"/>
    <property type="match status" value="1"/>
</dbReference>
<dbReference type="InterPro" id="IPR016181">
    <property type="entry name" value="Acyl_CoA_acyltransferase"/>
</dbReference>
<gene>
    <name evidence="1" type="ORF">BJ978_002226</name>
</gene>
<reference evidence="1" key="1">
    <citation type="submission" date="2022-06" db="EMBL/GenBank/DDBJ databases">
        <title>Sequencing the genomes of 1000 actinobacteria strains.</title>
        <authorList>
            <person name="Klenk H.-P."/>
        </authorList>
    </citation>
    <scope>NUCLEOTIDE SEQUENCE</scope>
    <source>
        <strain evidence="1">DSM 22016</strain>
    </source>
</reference>
<sequence>MGEPAVVTLRATRDTDLDTLHRITHEAGHGPDHDPGDDLEWRTVRADGEIVGRVTSRREGGDVFVAVSLPPSASEAVGVRALRLFADTLPRPLHAKVAAADEASAAMLEHCGFRRVDAGLYRLD</sequence>
<organism evidence="1 2">
    <name type="scientific">Agromyces terreus</name>
    <dbReference type="NCBI Taxonomy" id="424795"/>
    <lineage>
        <taxon>Bacteria</taxon>
        <taxon>Bacillati</taxon>
        <taxon>Actinomycetota</taxon>
        <taxon>Actinomycetes</taxon>
        <taxon>Micrococcales</taxon>
        <taxon>Microbacteriaceae</taxon>
        <taxon>Agromyces</taxon>
    </lineage>
</organism>
<dbReference type="Gene3D" id="3.40.630.30">
    <property type="match status" value="1"/>
</dbReference>